<reference evidence="6 7" key="2">
    <citation type="submission" date="2018-08" db="EMBL/GenBank/DDBJ databases">
        <title>A genome reference for cultivated species of the human gut microbiota.</title>
        <authorList>
            <person name="Zou Y."/>
            <person name="Xue W."/>
            <person name="Luo G."/>
        </authorList>
    </citation>
    <scope>NUCLEOTIDE SEQUENCE [LARGE SCALE GENOMIC DNA]</scope>
    <source>
        <strain evidence="3 6">AF28-11</strain>
        <strain evidence="4 7">AM18-14LB</strain>
    </source>
</reference>
<evidence type="ECO:0000259" key="1">
    <source>
        <dbReference type="Pfam" id="PF00248"/>
    </source>
</evidence>
<dbReference type="AlphaFoldDB" id="A0A174N7T1"/>
<dbReference type="EMBL" id="QRJL01000002">
    <property type="protein sequence ID" value="RHH33347.1"/>
    <property type="molecule type" value="Genomic_DNA"/>
</dbReference>
<evidence type="ECO:0000313" key="7">
    <source>
        <dbReference type="Proteomes" id="UP000283766"/>
    </source>
</evidence>
<name>A0A174N7T1_BACUN</name>
<evidence type="ECO:0000313" key="6">
    <source>
        <dbReference type="Proteomes" id="UP000283680"/>
    </source>
</evidence>
<dbReference type="Proteomes" id="UP000283766">
    <property type="component" value="Unassembled WGS sequence"/>
</dbReference>
<dbReference type="Proteomes" id="UP000095788">
    <property type="component" value="Unassembled WGS sequence"/>
</dbReference>
<dbReference type="SUPFAM" id="SSF51430">
    <property type="entry name" value="NAD(P)-linked oxidoreductase"/>
    <property type="match status" value="1"/>
</dbReference>
<gene>
    <name evidence="2" type="primary">tas_2</name>
    <name evidence="4" type="ORF">DW216_03995</name>
    <name evidence="3" type="ORF">DWY92_14400</name>
    <name evidence="2" type="ORF">ERS852554_00690</name>
</gene>
<dbReference type="GO" id="GO:0005829">
    <property type="term" value="C:cytosol"/>
    <property type="evidence" value="ECO:0007669"/>
    <property type="project" value="TreeGrafter"/>
</dbReference>
<accession>A0A174N7T1</accession>
<dbReference type="InterPro" id="IPR023210">
    <property type="entry name" value="NADP_OxRdtase_dom"/>
</dbReference>
<dbReference type="Gene3D" id="3.20.20.100">
    <property type="entry name" value="NADP-dependent oxidoreductase domain"/>
    <property type="match status" value="1"/>
</dbReference>
<evidence type="ECO:0000313" key="4">
    <source>
        <dbReference type="EMBL" id="RHH33347.1"/>
    </source>
</evidence>
<dbReference type="PANTHER" id="PTHR42686">
    <property type="entry name" value="GH17980P-RELATED"/>
    <property type="match status" value="1"/>
</dbReference>
<protein>
    <submittedName>
        <fullName evidence="2 3">Aldo/keto reductase</fullName>
    </submittedName>
</protein>
<dbReference type="EMBL" id="QRTH01000007">
    <property type="protein sequence ID" value="RGQ49767.1"/>
    <property type="molecule type" value="Genomic_DNA"/>
</dbReference>
<proteinExistence type="predicted"/>
<dbReference type="CDD" id="cd19097">
    <property type="entry name" value="AKR_unchar"/>
    <property type="match status" value="1"/>
</dbReference>
<reference evidence="2 5" key="1">
    <citation type="submission" date="2015-09" db="EMBL/GenBank/DDBJ databases">
        <authorList>
            <consortium name="Pathogen Informatics"/>
        </authorList>
    </citation>
    <scope>NUCLEOTIDE SEQUENCE [LARGE SCALE GENOMIC DNA]</scope>
    <source>
        <strain evidence="2 5">2789STDY5834942</strain>
    </source>
</reference>
<evidence type="ECO:0000313" key="3">
    <source>
        <dbReference type="EMBL" id="RGQ49767.1"/>
    </source>
</evidence>
<dbReference type="InterPro" id="IPR020471">
    <property type="entry name" value="AKR"/>
</dbReference>
<organism evidence="2 5">
    <name type="scientific">Bacteroides uniformis</name>
    <dbReference type="NCBI Taxonomy" id="820"/>
    <lineage>
        <taxon>Bacteria</taxon>
        <taxon>Pseudomonadati</taxon>
        <taxon>Bacteroidota</taxon>
        <taxon>Bacteroidia</taxon>
        <taxon>Bacteroidales</taxon>
        <taxon>Bacteroidaceae</taxon>
        <taxon>Bacteroides</taxon>
    </lineage>
</organism>
<sequence>MNCVNKLVLGTVQFGLDYGINNQFGQVHQDEVGQILRWAKKSGINTFDTSSAYGSSESVLGRSLSENNLQFQIISKYPQSKENVATVFASSIEKLHQQKLYGYLVHHFEFYQSHPQLWEEMKQLKAEGKVEKIGFSLYDINQLQYLLDNRVEFDILQFPYNLFDRQFDVYLSQLKQSGVEIHTRSVFLQGLFFKDLGSLSGQMEPLKPYLLQIRSYCAVHSITIEQCALSFVLRNPFIDGVLIGVDNISQLQNNINVAICTKEVEELAKQITVKETYLLNPSNWL</sequence>
<feature type="domain" description="NADP-dependent oxidoreductase" evidence="1">
    <location>
        <begin position="6"/>
        <end position="263"/>
    </location>
</feature>
<dbReference type="PANTHER" id="PTHR42686:SF1">
    <property type="entry name" value="GH17980P-RELATED"/>
    <property type="match status" value="1"/>
</dbReference>
<evidence type="ECO:0000313" key="5">
    <source>
        <dbReference type="Proteomes" id="UP000095788"/>
    </source>
</evidence>
<dbReference type="Pfam" id="PF00248">
    <property type="entry name" value="Aldo_ket_red"/>
    <property type="match status" value="1"/>
</dbReference>
<dbReference type="GO" id="GO:0016491">
    <property type="term" value="F:oxidoreductase activity"/>
    <property type="evidence" value="ECO:0007669"/>
    <property type="project" value="InterPro"/>
</dbReference>
<dbReference type="RefSeq" id="WP_057281189.1">
    <property type="nucleotide sequence ID" value="NZ_BAABZM010000001.1"/>
</dbReference>
<dbReference type="EMBL" id="CZBF01000001">
    <property type="protein sequence ID" value="CUP42578.1"/>
    <property type="molecule type" value="Genomic_DNA"/>
</dbReference>
<dbReference type="InterPro" id="IPR036812">
    <property type="entry name" value="NAD(P)_OxRdtase_dom_sf"/>
</dbReference>
<evidence type="ECO:0000313" key="2">
    <source>
        <dbReference type="EMBL" id="CUP42578.1"/>
    </source>
</evidence>
<dbReference type="Proteomes" id="UP000283680">
    <property type="component" value="Unassembled WGS sequence"/>
</dbReference>